<dbReference type="InterPro" id="IPR018165">
    <property type="entry name" value="Ala-tRNA-synth_IIc_core"/>
</dbReference>
<evidence type="ECO:0000256" key="1">
    <source>
        <dbReference type="ARBA" id="ARBA00001947"/>
    </source>
</evidence>
<dbReference type="Pfam" id="PF01411">
    <property type="entry name" value="tRNA-synt_2c"/>
    <property type="match status" value="1"/>
</dbReference>
<dbReference type="SMART" id="SM00863">
    <property type="entry name" value="tRNA_SAD"/>
    <property type="match status" value="1"/>
</dbReference>
<dbReference type="InterPro" id="IPR018164">
    <property type="entry name" value="Ala-tRNA-synth_IIc_N"/>
</dbReference>
<proteinExistence type="predicted"/>
<dbReference type="SUPFAM" id="SSF55186">
    <property type="entry name" value="ThrRS/AlaRS common domain"/>
    <property type="match status" value="1"/>
</dbReference>
<gene>
    <name evidence="6" type="ORF">SAMN02745176_01105</name>
</gene>
<dbReference type="GO" id="GO:0046872">
    <property type="term" value="F:metal ion binding"/>
    <property type="evidence" value="ECO:0007669"/>
    <property type="project" value="UniProtKB-KW"/>
</dbReference>
<dbReference type="GO" id="GO:0002161">
    <property type="term" value="F:aminoacyl-tRNA deacylase activity"/>
    <property type="evidence" value="ECO:0007669"/>
    <property type="project" value="UniProtKB-ARBA"/>
</dbReference>
<dbReference type="InterPro" id="IPR012947">
    <property type="entry name" value="tRNA_SAD"/>
</dbReference>
<dbReference type="AlphaFoldDB" id="A0A1M6DB73"/>
<evidence type="ECO:0000256" key="4">
    <source>
        <dbReference type="ARBA" id="ARBA00022833"/>
    </source>
</evidence>
<keyword evidence="3" id="KW-0479">Metal-binding</keyword>
<dbReference type="InterPro" id="IPR051335">
    <property type="entry name" value="Alanyl-tRNA_Editing_Enzymes"/>
</dbReference>
<dbReference type="GO" id="GO:0005737">
    <property type="term" value="C:cytoplasm"/>
    <property type="evidence" value="ECO:0007669"/>
    <property type="project" value="UniProtKB-SubCell"/>
</dbReference>
<protein>
    <submittedName>
        <fullName evidence="6">Alanyl-tRNA synthetase</fullName>
    </submittedName>
</protein>
<evidence type="ECO:0000256" key="3">
    <source>
        <dbReference type="ARBA" id="ARBA00022723"/>
    </source>
</evidence>
<dbReference type="PANTHER" id="PTHR43462">
    <property type="entry name" value="ALANYL-TRNA EDITING PROTEIN"/>
    <property type="match status" value="1"/>
</dbReference>
<name>A0A1M6DB73_9FIRM</name>
<evidence type="ECO:0000313" key="6">
    <source>
        <dbReference type="EMBL" id="SHI70496.1"/>
    </source>
</evidence>
<reference evidence="6 7" key="1">
    <citation type="submission" date="2016-11" db="EMBL/GenBank/DDBJ databases">
        <authorList>
            <person name="Jaros S."/>
            <person name="Januszkiewicz K."/>
            <person name="Wedrychowicz H."/>
        </authorList>
    </citation>
    <scope>NUCLEOTIDE SEQUENCE [LARGE SCALE GENOMIC DNA]</scope>
    <source>
        <strain evidence="6 7">DSM 19022</strain>
    </source>
</reference>
<dbReference type="Gene3D" id="3.30.980.10">
    <property type="entry name" value="Threonyl-trna Synthetase, Chain A, domain 2"/>
    <property type="match status" value="1"/>
</dbReference>
<dbReference type="RefSeq" id="WP_073025229.1">
    <property type="nucleotide sequence ID" value="NZ_FQZS01000006.1"/>
</dbReference>
<sequence length="399" mass="45409">MTEKLYLNNSYIYEFEANIINCTPYNGYYAIILDKTAFYPEGGGQPSDRGYINEHEVLDVIEKDGQVLHIVNHGISTRKVICRIDWNRRYDFMQQHSGQHILSHCFLELFQGNTDSFHLGSNTVSIEIDIKEFSQYDCNKIEAMANEIIYNNLPISSSVIPEEELNKLPLRKQPSVKDNIRIVKIGDIDYNPCGGTHVMATGEVGIIKIVKWEKLKSSYRFHFLCGKRALMDYGYKNLLLQSLCAKLSVKDFDLEKAVDRLMEENKILNKEYINSNKALLRFEAKELYNLSDTVNDIRIIKSVYNDRKFDDIKYMASELTTREKTIALLATINENAQVVFSRSEDVCMDMNMLLRSVLPKINGKGGGSSKTALGGGSVGSIKCMMEEAYDLCLKSLSQA</sequence>
<comment type="cofactor">
    <cofactor evidence="1">
        <name>Zn(2+)</name>
        <dbReference type="ChEBI" id="CHEBI:29105"/>
    </cofactor>
</comment>
<dbReference type="SUPFAM" id="SSF50447">
    <property type="entry name" value="Translation proteins"/>
    <property type="match status" value="1"/>
</dbReference>
<dbReference type="PANTHER" id="PTHR43462:SF1">
    <property type="entry name" value="ALANYL-TRNA EDITING PROTEIN AARSD1"/>
    <property type="match status" value="1"/>
</dbReference>
<keyword evidence="7" id="KW-1185">Reference proteome</keyword>
<dbReference type="Pfam" id="PF07973">
    <property type="entry name" value="tRNA_SAD"/>
    <property type="match status" value="1"/>
</dbReference>
<dbReference type="InterPro" id="IPR009000">
    <property type="entry name" value="Transl_B-barrel_sf"/>
</dbReference>
<dbReference type="GO" id="GO:0003676">
    <property type="term" value="F:nucleic acid binding"/>
    <property type="evidence" value="ECO:0007669"/>
    <property type="project" value="InterPro"/>
</dbReference>
<accession>A0A1M6DB73</accession>
<dbReference type="Proteomes" id="UP000184442">
    <property type="component" value="Unassembled WGS sequence"/>
</dbReference>
<dbReference type="Gene3D" id="3.10.310.40">
    <property type="match status" value="1"/>
</dbReference>
<evidence type="ECO:0000256" key="2">
    <source>
        <dbReference type="ARBA" id="ARBA00004496"/>
    </source>
</evidence>
<dbReference type="STRING" id="1122184.SAMN02745176_01105"/>
<keyword evidence="6" id="KW-0436">Ligase</keyword>
<dbReference type="GO" id="GO:0004813">
    <property type="term" value="F:alanine-tRNA ligase activity"/>
    <property type="evidence" value="ECO:0007669"/>
    <property type="project" value="InterPro"/>
</dbReference>
<keyword evidence="4" id="KW-0862">Zinc</keyword>
<dbReference type="GO" id="GO:0006419">
    <property type="term" value="P:alanyl-tRNA aminoacylation"/>
    <property type="evidence" value="ECO:0007669"/>
    <property type="project" value="InterPro"/>
</dbReference>
<keyword evidence="6" id="KW-0030">Aminoacyl-tRNA synthetase</keyword>
<dbReference type="OrthoDB" id="9812949at2"/>
<organism evidence="6 7">
    <name type="scientific">Lutispora thermophila DSM 19022</name>
    <dbReference type="NCBI Taxonomy" id="1122184"/>
    <lineage>
        <taxon>Bacteria</taxon>
        <taxon>Bacillati</taxon>
        <taxon>Bacillota</taxon>
        <taxon>Clostridia</taxon>
        <taxon>Lutisporales</taxon>
        <taxon>Lutisporaceae</taxon>
        <taxon>Lutispora</taxon>
    </lineage>
</organism>
<dbReference type="Gene3D" id="2.40.30.130">
    <property type="match status" value="1"/>
</dbReference>
<dbReference type="InterPro" id="IPR018163">
    <property type="entry name" value="Thr/Ala-tRNA-synth_IIc_edit"/>
</dbReference>
<evidence type="ECO:0000313" key="7">
    <source>
        <dbReference type="Proteomes" id="UP000184442"/>
    </source>
</evidence>
<dbReference type="PROSITE" id="PS50860">
    <property type="entry name" value="AA_TRNA_LIGASE_II_ALA"/>
    <property type="match status" value="1"/>
</dbReference>
<evidence type="ECO:0000259" key="5">
    <source>
        <dbReference type="PROSITE" id="PS50860"/>
    </source>
</evidence>
<comment type="subcellular location">
    <subcellularLocation>
        <location evidence="2">Cytoplasm</location>
    </subcellularLocation>
</comment>
<feature type="domain" description="Alanyl-transfer RNA synthetases family profile" evidence="5">
    <location>
        <begin position="1"/>
        <end position="220"/>
    </location>
</feature>
<dbReference type="GO" id="GO:0005524">
    <property type="term" value="F:ATP binding"/>
    <property type="evidence" value="ECO:0007669"/>
    <property type="project" value="InterPro"/>
</dbReference>
<dbReference type="EMBL" id="FQZS01000006">
    <property type="protein sequence ID" value="SHI70496.1"/>
    <property type="molecule type" value="Genomic_DNA"/>
</dbReference>